<keyword evidence="6" id="KW-1185">Reference proteome</keyword>
<dbReference type="InterPro" id="IPR036770">
    <property type="entry name" value="Ankyrin_rpt-contain_sf"/>
</dbReference>
<dbReference type="Proteomes" id="UP000766486">
    <property type="component" value="Unassembled WGS sequence"/>
</dbReference>
<feature type="repeat" description="ANK" evidence="3">
    <location>
        <begin position="241"/>
        <end position="273"/>
    </location>
</feature>
<comment type="caution">
    <text evidence="5">The sequence shown here is derived from an EMBL/GenBank/DDBJ whole genome shotgun (WGS) entry which is preliminary data.</text>
</comment>
<reference evidence="5 6" key="1">
    <citation type="submission" date="2019-06" db="EMBL/GenBank/DDBJ databases">
        <authorList>
            <person name="Broberg M."/>
        </authorList>
    </citation>
    <scope>NUCLEOTIDE SEQUENCE [LARGE SCALE GENOMIC DNA]</scope>
</reference>
<feature type="compositionally biased region" description="Polar residues" evidence="4">
    <location>
        <begin position="1"/>
        <end position="10"/>
    </location>
</feature>
<evidence type="ECO:0000313" key="5">
    <source>
        <dbReference type="EMBL" id="VUC22898.1"/>
    </source>
</evidence>
<feature type="repeat" description="ANK" evidence="3">
    <location>
        <begin position="207"/>
        <end position="229"/>
    </location>
</feature>
<evidence type="ECO:0000256" key="4">
    <source>
        <dbReference type="SAM" id="MobiDB-lite"/>
    </source>
</evidence>
<organism evidence="5 6">
    <name type="scientific">Bionectria ochroleuca</name>
    <name type="common">Gliocladium roseum</name>
    <dbReference type="NCBI Taxonomy" id="29856"/>
    <lineage>
        <taxon>Eukaryota</taxon>
        <taxon>Fungi</taxon>
        <taxon>Dikarya</taxon>
        <taxon>Ascomycota</taxon>
        <taxon>Pezizomycotina</taxon>
        <taxon>Sordariomycetes</taxon>
        <taxon>Hypocreomycetidae</taxon>
        <taxon>Hypocreales</taxon>
        <taxon>Bionectriaceae</taxon>
        <taxon>Clonostachys</taxon>
    </lineage>
</organism>
<name>A0ABY6TW48_BIOOC</name>
<dbReference type="SMART" id="SM00248">
    <property type="entry name" value="ANK"/>
    <property type="match status" value="7"/>
</dbReference>
<dbReference type="SUPFAM" id="SSF48403">
    <property type="entry name" value="Ankyrin repeat"/>
    <property type="match status" value="1"/>
</dbReference>
<feature type="region of interest" description="Disordered" evidence="4">
    <location>
        <begin position="268"/>
        <end position="288"/>
    </location>
</feature>
<dbReference type="Gene3D" id="1.25.40.20">
    <property type="entry name" value="Ankyrin repeat-containing domain"/>
    <property type="match status" value="2"/>
</dbReference>
<proteinExistence type="predicted"/>
<dbReference type="PRINTS" id="PR01415">
    <property type="entry name" value="ANKYRIN"/>
</dbReference>
<feature type="repeat" description="ANK" evidence="3">
    <location>
        <begin position="133"/>
        <end position="153"/>
    </location>
</feature>
<accession>A0ABY6TW48</accession>
<dbReference type="Pfam" id="PF12796">
    <property type="entry name" value="Ank_2"/>
    <property type="match status" value="1"/>
</dbReference>
<gene>
    <name evidence="5" type="ORF">CLO192961_LOCUS98154</name>
</gene>
<evidence type="ECO:0000256" key="3">
    <source>
        <dbReference type="PROSITE-ProRule" id="PRU00023"/>
    </source>
</evidence>
<dbReference type="InterPro" id="IPR002110">
    <property type="entry name" value="Ankyrin_rpt"/>
</dbReference>
<dbReference type="PANTHER" id="PTHR24173:SF74">
    <property type="entry name" value="ANKYRIN REPEAT DOMAIN-CONTAINING PROTEIN 16"/>
    <property type="match status" value="1"/>
</dbReference>
<dbReference type="PROSITE" id="PS50088">
    <property type="entry name" value="ANK_REPEAT"/>
    <property type="match status" value="5"/>
</dbReference>
<feature type="region of interest" description="Disordered" evidence="4">
    <location>
        <begin position="1"/>
        <end position="26"/>
    </location>
</feature>
<keyword evidence="1" id="KW-0677">Repeat</keyword>
<dbReference type="PANTHER" id="PTHR24173">
    <property type="entry name" value="ANKYRIN REPEAT CONTAINING"/>
    <property type="match status" value="1"/>
</dbReference>
<evidence type="ECO:0000313" key="6">
    <source>
        <dbReference type="Proteomes" id="UP000766486"/>
    </source>
</evidence>
<keyword evidence="2 3" id="KW-0040">ANK repeat</keyword>
<feature type="repeat" description="ANK" evidence="3">
    <location>
        <begin position="100"/>
        <end position="132"/>
    </location>
</feature>
<dbReference type="Pfam" id="PF13637">
    <property type="entry name" value="Ank_4"/>
    <property type="match status" value="2"/>
</dbReference>
<evidence type="ECO:0000256" key="1">
    <source>
        <dbReference type="ARBA" id="ARBA00022737"/>
    </source>
</evidence>
<sequence>MTRDNSNTRSGPDECRSGAAASKKAEAKAAEAELTAALHDAVRSGDIAATKDVIRRGAKEDSRDSQGRTPMIIAAINRDVAMVKMLGWDHDAFAYLADNSGTTPLMIAAKNNDIEMAKALSPLGGRKGLQDNNGWTALHFAAEQGSAEMLKALSTSPTKYALRNCDGLTPLDLAASGEYVEAVETILEICKKKLKKKDFSLQNTNLVGRTPLHSAVVAGSLAVAELLYEAEQLALNIPDKNGNTPLNSAASRGDLKLTELLLSHGGDIEFPDNKGQRPLANASSRGIR</sequence>
<dbReference type="EMBL" id="CABFNS010000698">
    <property type="protein sequence ID" value="VUC22898.1"/>
    <property type="molecule type" value="Genomic_DNA"/>
</dbReference>
<protein>
    <recommendedName>
        <fullName evidence="7">Ankyrin repeat domain-containing protein</fullName>
    </recommendedName>
</protein>
<evidence type="ECO:0000256" key="2">
    <source>
        <dbReference type="ARBA" id="ARBA00023043"/>
    </source>
</evidence>
<evidence type="ECO:0008006" key="7">
    <source>
        <dbReference type="Google" id="ProtNLM"/>
    </source>
</evidence>
<feature type="repeat" description="ANK" evidence="3">
    <location>
        <begin position="33"/>
        <end position="65"/>
    </location>
</feature>
<dbReference type="PROSITE" id="PS50297">
    <property type="entry name" value="ANK_REP_REGION"/>
    <property type="match status" value="3"/>
</dbReference>